<dbReference type="RefSeq" id="WP_340335714.1">
    <property type="nucleotide sequence ID" value="NZ_JBBKZS010000005.1"/>
</dbReference>
<sequence length="221" mass="24068">MALDKDQWQQARQQWERDDGMSLADVADMLGVSRPAVTQHAAKHNWRRASTPVAREELAQAVVDTIAHVAGRTELLDAADAALDLTVATRVAVVRQHREDWRQHRDLYPPEVLAGNAVASARAKRHAETLVLRQRGESVAFGLVEFTGRSTDAPLVEAVDINNPPDDPHATYIAGLLERLEAHGHVSEAPQLPGVADTSPKIENAPGELLVQDVEAKPCAT</sequence>
<proteinExistence type="predicted"/>
<evidence type="ECO:0000313" key="2">
    <source>
        <dbReference type="Proteomes" id="UP001367030"/>
    </source>
</evidence>
<reference evidence="1 2" key="1">
    <citation type="submission" date="2024-03" db="EMBL/GenBank/DDBJ databases">
        <title>Novel species of the genus Variovorax.</title>
        <authorList>
            <person name="Liu Q."/>
            <person name="Xin Y.-H."/>
        </authorList>
    </citation>
    <scope>NUCLEOTIDE SEQUENCE [LARGE SCALE GENOMIC DNA]</scope>
    <source>
        <strain evidence="1 2">KACC 18901</strain>
    </source>
</reference>
<dbReference type="EMBL" id="JBBKZS010000005">
    <property type="protein sequence ID" value="MEJ8855630.1"/>
    <property type="molecule type" value="Genomic_DNA"/>
</dbReference>
<name>A0ABU8X726_9BURK</name>
<evidence type="ECO:0000313" key="1">
    <source>
        <dbReference type="EMBL" id="MEJ8855630.1"/>
    </source>
</evidence>
<accession>A0ABU8X726</accession>
<keyword evidence="2" id="KW-1185">Reference proteome</keyword>
<protein>
    <submittedName>
        <fullName evidence="1">Uncharacterized protein</fullName>
    </submittedName>
</protein>
<gene>
    <name evidence="1" type="ORF">WKW79_13675</name>
</gene>
<comment type="caution">
    <text evidence="1">The sequence shown here is derived from an EMBL/GenBank/DDBJ whole genome shotgun (WGS) entry which is preliminary data.</text>
</comment>
<organism evidence="1 2">
    <name type="scientific">Variovorax robiniae</name>
    <dbReference type="NCBI Taxonomy" id="1836199"/>
    <lineage>
        <taxon>Bacteria</taxon>
        <taxon>Pseudomonadati</taxon>
        <taxon>Pseudomonadota</taxon>
        <taxon>Betaproteobacteria</taxon>
        <taxon>Burkholderiales</taxon>
        <taxon>Comamonadaceae</taxon>
        <taxon>Variovorax</taxon>
    </lineage>
</organism>
<dbReference type="Proteomes" id="UP001367030">
    <property type="component" value="Unassembled WGS sequence"/>
</dbReference>